<name>A0ABQ4SNG2_9HYPH</name>
<dbReference type="PANTHER" id="PTHR34136:SF1">
    <property type="entry name" value="UDP-N-ACETYL-D-MANNOSAMINURONIC ACID TRANSFERASE"/>
    <property type="match status" value="1"/>
</dbReference>
<keyword evidence="4" id="KW-1185">Reference proteome</keyword>
<proteinExistence type="predicted"/>
<dbReference type="CDD" id="cd06533">
    <property type="entry name" value="Glyco_transf_WecG_TagA"/>
    <property type="match status" value="1"/>
</dbReference>
<keyword evidence="2" id="KW-0808">Transferase</keyword>
<evidence type="ECO:0000256" key="2">
    <source>
        <dbReference type="ARBA" id="ARBA00022679"/>
    </source>
</evidence>
<evidence type="ECO:0000256" key="1">
    <source>
        <dbReference type="ARBA" id="ARBA00022676"/>
    </source>
</evidence>
<accession>A0ABQ4SNG2</accession>
<protein>
    <submittedName>
        <fullName evidence="3">N-acetylglucosaminyldiphosphoundecaprenol N-acetyl-beta-D-mannosaminyltransferase</fullName>
    </submittedName>
</protein>
<dbReference type="RefSeq" id="WP_238273491.1">
    <property type="nucleotide sequence ID" value="NZ_BPQR01000001.1"/>
</dbReference>
<sequence>MRDVPDTSILPETLMARRLYRLDALSDPFLRDDRSRPEAVASRAATPVEPAAATVPATATLFGMAFRVDSAEAILRSVAAAPATAPRLITTANVDHTVVLSQDPAFRAAYAGAAVRTLDGTPLVWLARLLGARAAQRITGHDLLAAALSAAPAPNDRIFLIVAEEEVGTRMRALLARIGHPASAVAVAVPPFGFEHDAAFGRTLAQRIREHGTTLLVMGVGAPKSEVWVSRQGAALGGPVVLSVGEALNVAAGLVPRAPVLMQRIGLEWLFRFLLAPRRLFRRYFLRSWRFLAIAGREIAGAVRRR</sequence>
<reference evidence="3" key="1">
    <citation type="journal article" date="2021" name="Front. Microbiol.">
        <title>Comprehensive Comparative Genomics and Phenotyping of Methylobacterium Species.</title>
        <authorList>
            <person name="Alessa O."/>
            <person name="Ogura Y."/>
            <person name="Fujitani Y."/>
            <person name="Takami H."/>
            <person name="Hayashi T."/>
            <person name="Sahin N."/>
            <person name="Tani A."/>
        </authorList>
    </citation>
    <scope>NUCLEOTIDE SEQUENCE</scope>
    <source>
        <strain evidence="3">LMG 23639</strain>
    </source>
</reference>
<dbReference type="PANTHER" id="PTHR34136">
    <property type="match status" value="1"/>
</dbReference>
<gene>
    <name evidence="3" type="ORF">AOPFMNJM_0061</name>
</gene>
<keyword evidence="1" id="KW-0328">Glycosyltransferase</keyword>
<reference evidence="3" key="2">
    <citation type="submission" date="2021-08" db="EMBL/GenBank/DDBJ databases">
        <authorList>
            <person name="Tani A."/>
            <person name="Ola A."/>
            <person name="Ogura Y."/>
            <person name="Katsura K."/>
            <person name="Hayashi T."/>
        </authorList>
    </citation>
    <scope>NUCLEOTIDE SEQUENCE</scope>
    <source>
        <strain evidence="3">LMG 23639</strain>
    </source>
</reference>
<organism evidence="3 4">
    <name type="scientific">Methylobacterium jeotgali</name>
    <dbReference type="NCBI Taxonomy" id="381630"/>
    <lineage>
        <taxon>Bacteria</taxon>
        <taxon>Pseudomonadati</taxon>
        <taxon>Pseudomonadota</taxon>
        <taxon>Alphaproteobacteria</taxon>
        <taxon>Hyphomicrobiales</taxon>
        <taxon>Methylobacteriaceae</taxon>
        <taxon>Methylobacterium</taxon>
    </lineage>
</organism>
<comment type="caution">
    <text evidence="3">The sequence shown here is derived from an EMBL/GenBank/DDBJ whole genome shotgun (WGS) entry which is preliminary data.</text>
</comment>
<dbReference type="Pfam" id="PF03808">
    <property type="entry name" value="Glyco_tran_WecG"/>
    <property type="match status" value="1"/>
</dbReference>
<dbReference type="EMBL" id="BPQR01000001">
    <property type="protein sequence ID" value="GJE04769.1"/>
    <property type="molecule type" value="Genomic_DNA"/>
</dbReference>
<evidence type="ECO:0000313" key="4">
    <source>
        <dbReference type="Proteomes" id="UP001055102"/>
    </source>
</evidence>
<dbReference type="Proteomes" id="UP001055102">
    <property type="component" value="Unassembled WGS sequence"/>
</dbReference>
<dbReference type="NCBIfam" id="TIGR00696">
    <property type="entry name" value="wecG_tagA_cpsF"/>
    <property type="match status" value="1"/>
</dbReference>
<dbReference type="InterPro" id="IPR004629">
    <property type="entry name" value="WecG_TagA_CpsF"/>
</dbReference>
<evidence type="ECO:0000313" key="3">
    <source>
        <dbReference type="EMBL" id="GJE04769.1"/>
    </source>
</evidence>